<organism evidence="2 3">
    <name type="scientific">Marinithermofilum abyssi</name>
    <dbReference type="NCBI Taxonomy" id="1571185"/>
    <lineage>
        <taxon>Bacteria</taxon>
        <taxon>Bacillati</taxon>
        <taxon>Bacillota</taxon>
        <taxon>Bacilli</taxon>
        <taxon>Bacillales</taxon>
        <taxon>Thermoactinomycetaceae</taxon>
        <taxon>Marinithermofilum</taxon>
    </lineage>
</organism>
<protein>
    <submittedName>
        <fullName evidence="2">Uncharacterized protein</fullName>
    </submittedName>
</protein>
<reference evidence="2" key="2">
    <citation type="submission" date="2020-09" db="EMBL/GenBank/DDBJ databases">
        <authorList>
            <person name="Sun Q."/>
            <person name="Zhou Y."/>
        </authorList>
    </citation>
    <scope>NUCLEOTIDE SEQUENCE</scope>
    <source>
        <strain evidence="2">CGMCC 1.15179</strain>
    </source>
</reference>
<dbReference type="EMBL" id="BMHQ01000006">
    <property type="protein sequence ID" value="GGE17756.1"/>
    <property type="molecule type" value="Genomic_DNA"/>
</dbReference>
<dbReference type="AlphaFoldDB" id="A0A8J2VHT4"/>
<reference evidence="2" key="1">
    <citation type="journal article" date="2014" name="Int. J. Syst. Evol. Microbiol.">
        <title>Complete genome sequence of Corynebacterium casei LMG S-19264T (=DSM 44701T), isolated from a smear-ripened cheese.</title>
        <authorList>
            <consortium name="US DOE Joint Genome Institute (JGI-PGF)"/>
            <person name="Walter F."/>
            <person name="Albersmeier A."/>
            <person name="Kalinowski J."/>
            <person name="Ruckert C."/>
        </authorList>
    </citation>
    <scope>NUCLEOTIDE SEQUENCE</scope>
    <source>
        <strain evidence="2">CGMCC 1.15179</strain>
    </source>
</reference>
<evidence type="ECO:0000313" key="3">
    <source>
        <dbReference type="Proteomes" id="UP000625210"/>
    </source>
</evidence>
<comment type="caution">
    <text evidence="2">The sequence shown here is derived from an EMBL/GenBank/DDBJ whole genome shotgun (WGS) entry which is preliminary data.</text>
</comment>
<gene>
    <name evidence="2" type="ORF">GCM10011571_19390</name>
</gene>
<sequence length="102" mass="11319">MKYPVCLKVGPVKGAAPPPEKGEEQEENNQHGNGNPNPRSESKEIDKTACCRSSHVGTSFHLPFALYTGYELSVYPVWTNARLRKSGLTAAQPNSLHHRLYK</sequence>
<evidence type="ECO:0000313" key="2">
    <source>
        <dbReference type="EMBL" id="GGE17756.1"/>
    </source>
</evidence>
<feature type="region of interest" description="Disordered" evidence="1">
    <location>
        <begin position="1"/>
        <end position="47"/>
    </location>
</feature>
<accession>A0A8J2VHT4</accession>
<proteinExistence type="predicted"/>
<keyword evidence="3" id="KW-1185">Reference proteome</keyword>
<name>A0A8J2VHT4_9BACL</name>
<evidence type="ECO:0000256" key="1">
    <source>
        <dbReference type="SAM" id="MobiDB-lite"/>
    </source>
</evidence>
<dbReference type="Proteomes" id="UP000625210">
    <property type="component" value="Unassembled WGS sequence"/>
</dbReference>